<proteinExistence type="predicted"/>
<dbReference type="Gene3D" id="1.10.510.10">
    <property type="entry name" value="Transferase(Phosphotransferase) domain 1"/>
    <property type="match status" value="1"/>
</dbReference>
<evidence type="ECO:0000256" key="3">
    <source>
        <dbReference type="ARBA" id="ARBA00022679"/>
    </source>
</evidence>
<evidence type="ECO:0000256" key="7">
    <source>
        <dbReference type="SAM" id="MobiDB-lite"/>
    </source>
</evidence>
<dbReference type="GO" id="GO:0005524">
    <property type="term" value="F:ATP binding"/>
    <property type="evidence" value="ECO:0007669"/>
    <property type="project" value="UniProtKB-KW"/>
</dbReference>
<comment type="caution">
    <text evidence="10">The sequence shown here is derived from an EMBL/GenBank/DDBJ whole genome shotgun (WGS) entry which is preliminary data.</text>
</comment>
<dbReference type="Proteomes" id="UP000076858">
    <property type="component" value="Unassembled WGS sequence"/>
</dbReference>
<dbReference type="PROSITE" id="PS50011">
    <property type="entry name" value="PROTEIN_KINASE_DOM"/>
    <property type="match status" value="1"/>
</dbReference>
<feature type="compositionally biased region" description="Polar residues" evidence="7">
    <location>
        <begin position="372"/>
        <end position="393"/>
    </location>
</feature>
<evidence type="ECO:0000259" key="9">
    <source>
        <dbReference type="PROSITE" id="PS50011"/>
    </source>
</evidence>
<evidence type="ECO:0000256" key="8">
    <source>
        <dbReference type="SAM" id="Phobius"/>
    </source>
</evidence>
<dbReference type="EC" id="2.7.11.1" evidence="1"/>
<dbReference type="InterPro" id="IPR045133">
    <property type="entry name" value="IRE1/2-like"/>
</dbReference>
<keyword evidence="3" id="KW-0808">Transferase</keyword>
<keyword evidence="8" id="KW-1133">Transmembrane helix</keyword>
<dbReference type="InterPro" id="IPR000719">
    <property type="entry name" value="Prot_kinase_dom"/>
</dbReference>
<dbReference type="PANTHER" id="PTHR13954:SF6">
    <property type="entry name" value="NON-SPECIFIC SERINE_THREONINE PROTEIN KINASE"/>
    <property type="match status" value="1"/>
</dbReference>
<organism evidence="10 11">
    <name type="scientific">Daphnia magna</name>
    <dbReference type="NCBI Taxonomy" id="35525"/>
    <lineage>
        <taxon>Eukaryota</taxon>
        <taxon>Metazoa</taxon>
        <taxon>Ecdysozoa</taxon>
        <taxon>Arthropoda</taxon>
        <taxon>Crustacea</taxon>
        <taxon>Branchiopoda</taxon>
        <taxon>Diplostraca</taxon>
        <taxon>Cladocera</taxon>
        <taxon>Anomopoda</taxon>
        <taxon>Daphniidae</taxon>
        <taxon>Daphnia</taxon>
    </lineage>
</organism>
<keyword evidence="8" id="KW-0812">Transmembrane</keyword>
<feature type="transmembrane region" description="Helical" evidence="8">
    <location>
        <begin position="189"/>
        <end position="210"/>
    </location>
</feature>
<feature type="region of interest" description="Disordered" evidence="7">
    <location>
        <begin position="302"/>
        <end position="393"/>
    </location>
</feature>
<feature type="domain" description="Protein kinase" evidence="9">
    <location>
        <begin position="13"/>
        <end position="271"/>
    </location>
</feature>
<evidence type="ECO:0000256" key="4">
    <source>
        <dbReference type="ARBA" id="ARBA00022741"/>
    </source>
</evidence>
<dbReference type="GO" id="GO:0036498">
    <property type="term" value="P:IRE1-mediated unfolded protein response"/>
    <property type="evidence" value="ECO:0007669"/>
    <property type="project" value="TreeGrafter"/>
</dbReference>
<evidence type="ECO:0000313" key="10">
    <source>
        <dbReference type="EMBL" id="KZS06963.1"/>
    </source>
</evidence>
<dbReference type="InterPro" id="IPR008271">
    <property type="entry name" value="Ser/Thr_kinase_AS"/>
</dbReference>
<dbReference type="GO" id="GO:1990604">
    <property type="term" value="C:IRE1-TRAF2-ASK1 complex"/>
    <property type="evidence" value="ECO:0007669"/>
    <property type="project" value="TreeGrafter"/>
</dbReference>
<protein>
    <recommendedName>
        <fullName evidence="1">non-specific serine/threonine protein kinase</fullName>
        <ecNumber evidence="1">2.7.11.1</ecNumber>
    </recommendedName>
</protein>
<name>A0A164PM62_9CRUS</name>
<dbReference type="Gene3D" id="3.30.200.20">
    <property type="entry name" value="Phosphorylase Kinase, domain 1"/>
    <property type="match status" value="1"/>
</dbReference>
<keyword evidence="11" id="KW-1185">Reference proteome</keyword>
<dbReference type="EMBL" id="LRGB01002580">
    <property type="protein sequence ID" value="KZS06963.1"/>
    <property type="molecule type" value="Genomic_DNA"/>
</dbReference>
<dbReference type="AlphaFoldDB" id="A0A164PM62"/>
<dbReference type="GO" id="GO:0004674">
    <property type="term" value="F:protein serine/threonine kinase activity"/>
    <property type="evidence" value="ECO:0007669"/>
    <property type="project" value="UniProtKB-KW"/>
</dbReference>
<keyword evidence="2" id="KW-0723">Serine/threonine-protein kinase</keyword>
<dbReference type="PANTHER" id="PTHR13954">
    <property type="entry name" value="IRE1-RELATED"/>
    <property type="match status" value="1"/>
</dbReference>
<evidence type="ECO:0000313" key="11">
    <source>
        <dbReference type="Proteomes" id="UP000076858"/>
    </source>
</evidence>
<dbReference type="InterPro" id="IPR011009">
    <property type="entry name" value="Kinase-like_dom_sf"/>
</dbReference>
<dbReference type="STRING" id="35525.A0A164PM62"/>
<dbReference type="Pfam" id="PF00069">
    <property type="entry name" value="Pkinase"/>
    <property type="match status" value="1"/>
</dbReference>
<feature type="compositionally biased region" description="Polar residues" evidence="7">
    <location>
        <begin position="310"/>
        <end position="319"/>
    </location>
</feature>
<dbReference type="PROSITE" id="PS00108">
    <property type="entry name" value="PROTEIN_KINASE_ST"/>
    <property type="match status" value="1"/>
</dbReference>
<evidence type="ECO:0000256" key="1">
    <source>
        <dbReference type="ARBA" id="ARBA00012513"/>
    </source>
</evidence>
<sequence>MERRWSTNRSIKWDEGNILGRGCEGTVVFAGHFNGQPVAVKRILLTNVQLVERELEALLHCKHPRILQLLHVEQEHPFLRLALELCVATLDDYCKESYTGPMLEEMEALKQMLEGLAFIHSRKYVHRDVKPNNILISSSGGLKIADFGFCKLVRGTDSFSLSAAGIGTPGWMAPELLQNMQDLETGRKVALYATTAIDVFPLGCVFFFFLTKGTHPFGNTMMRNANILTGTYNLTKLGKKPVFLRGLIKEMISKNPEDRPRLDEILTRPVFNTSNVSDSEELLKDDTKFDLWLRNIKSRFASSKKKSGKNRSPQSNTTNDECDSAARPTTLFATTNNRTPMLQGLTGLQVVKEEPSPTSSDGLKMSTRRRAQTSSDAIRQRLQVSSAPTSWQRTLPRSRPRRFIWSEFLSDGTEEEAFYSSSIPRVRSVASMSNLEPGLASSAESFSDQRLSSSSLHSKTGSLLSLSRSFIGDLLNKSQ</sequence>
<dbReference type="SMART" id="SM00220">
    <property type="entry name" value="S_TKc"/>
    <property type="match status" value="1"/>
</dbReference>
<dbReference type="GO" id="GO:0070059">
    <property type="term" value="P:intrinsic apoptotic signaling pathway in response to endoplasmic reticulum stress"/>
    <property type="evidence" value="ECO:0007669"/>
    <property type="project" value="TreeGrafter"/>
</dbReference>
<accession>A0A164PM62</accession>
<dbReference type="GO" id="GO:0051082">
    <property type="term" value="F:unfolded protein binding"/>
    <property type="evidence" value="ECO:0007669"/>
    <property type="project" value="TreeGrafter"/>
</dbReference>
<dbReference type="GO" id="GO:0004521">
    <property type="term" value="F:RNA endonuclease activity"/>
    <property type="evidence" value="ECO:0007669"/>
    <property type="project" value="InterPro"/>
</dbReference>
<reference evidence="10 11" key="1">
    <citation type="submission" date="2016-03" db="EMBL/GenBank/DDBJ databases">
        <title>EvidentialGene: Evidence-directed Construction of Genes on Genomes.</title>
        <authorList>
            <person name="Gilbert D.G."/>
            <person name="Choi J.-H."/>
            <person name="Mockaitis K."/>
            <person name="Colbourne J."/>
            <person name="Pfrender M."/>
        </authorList>
    </citation>
    <scope>NUCLEOTIDE SEQUENCE [LARGE SCALE GENOMIC DNA]</scope>
    <source>
        <strain evidence="10 11">Xinb3</strain>
        <tissue evidence="10">Complete organism</tissue>
    </source>
</reference>
<keyword evidence="6" id="KW-0067">ATP-binding</keyword>
<gene>
    <name evidence="10" type="ORF">APZ42_029513</name>
</gene>
<keyword evidence="5 10" id="KW-0418">Kinase</keyword>
<keyword evidence="8" id="KW-0472">Membrane</keyword>
<dbReference type="FunFam" id="3.30.200.20:FF:000077">
    <property type="entry name" value="Putative Serine/threonine-protein kinase/endoribonuclease IRE1"/>
    <property type="match status" value="1"/>
</dbReference>
<evidence type="ECO:0000256" key="5">
    <source>
        <dbReference type="ARBA" id="ARBA00022777"/>
    </source>
</evidence>
<keyword evidence="4" id="KW-0547">Nucleotide-binding</keyword>
<feature type="compositionally biased region" description="Polar residues" evidence="7">
    <location>
        <begin position="331"/>
        <end position="340"/>
    </location>
</feature>
<dbReference type="SUPFAM" id="SSF56112">
    <property type="entry name" value="Protein kinase-like (PK-like)"/>
    <property type="match status" value="1"/>
</dbReference>
<evidence type="ECO:0000256" key="6">
    <source>
        <dbReference type="ARBA" id="ARBA00022840"/>
    </source>
</evidence>
<dbReference type="OrthoDB" id="63989at2759"/>
<evidence type="ECO:0000256" key="2">
    <source>
        <dbReference type="ARBA" id="ARBA00022527"/>
    </source>
</evidence>